<comment type="caution">
    <text evidence="2">The sequence shown here is derived from an EMBL/GenBank/DDBJ whole genome shotgun (WGS) entry which is preliminary data.</text>
</comment>
<dbReference type="EMBL" id="QKUF01000021">
    <property type="protein sequence ID" value="PZW24671.1"/>
    <property type="molecule type" value="Genomic_DNA"/>
</dbReference>
<sequence>MTFSFILMDRADATSIAQWRYEEEYEVYSFSADEETIAELLDRRSPYYAVHDEEGELVGYFVCGTAATVADTDEPRLFVEPGTLPIGLGLRPDLVGKGLGVQFVRACLEFARPMFTPERFCLYVLSWNKRALKIYERAGFHAARTFLQENKHGESEFIEMVRSARL</sequence>
<evidence type="ECO:0000313" key="2">
    <source>
        <dbReference type="EMBL" id="PZW24671.1"/>
    </source>
</evidence>
<evidence type="ECO:0000313" key="3">
    <source>
        <dbReference type="Proteomes" id="UP000248806"/>
    </source>
</evidence>
<dbReference type="InterPro" id="IPR000182">
    <property type="entry name" value="GNAT_dom"/>
</dbReference>
<evidence type="ECO:0000259" key="1">
    <source>
        <dbReference type="PROSITE" id="PS51186"/>
    </source>
</evidence>
<organism evidence="2 3">
    <name type="scientific">Thermosporothrix hazakensis</name>
    <dbReference type="NCBI Taxonomy" id="644383"/>
    <lineage>
        <taxon>Bacteria</taxon>
        <taxon>Bacillati</taxon>
        <taxon>Chloroflexota</taxon>
        <taxon>Ktedonobacteria</taxon>
        <taxon>Ktedonobacterales</taxon>
        <taxon>Thermosporotrichaceae</taxon>
        <taxon>Thermosporothrix</taxon>
    </lineage>
</organism>
<keyword evidence="3" id="KW-1185">Reference proteome</keyword>
<reference evidence="2 3" key="1">
    <citation type="submission" date="2018-06" db="EMBL/GenBank/DDBJ databases">
        <title>Genomic Encyclopedia of Archaeal and Bacterial Type Strains, Phase II (KMG-II): from individual species to whole genera.</title>
        <authorList>
            <person name="Goeker M."/>
        </authorList>
    </citation>
    <scope>NUCLEOTIDE SEQUENCE [LARGE SCALE GENOMIC DNA]</scope>
    <source>
        <strain evidence="2 3">ATCC BAA-1881</strain>
    </source>
</reference>
<dbReference type="Pfam" id="PF00583">
    <property type="entry name" value="Acetyltransf_1"/>
    <property type="match status" value="1"/>
</dbReference>
<protein>
    <submittedName>
        <fullName evidence="2">RimJ/RimL family protein N-acetyltransferase</fullName>
    </submittedName>
</protein>
<dbReference type="PROSITE" id="PS51186">
    <property type="entry name" value="GNAT"/>
    <property type="match status" value="1"/>
</dbReference>
<accession>A0A326U2L2</accession>
<proteinExistence type="predicted"/>
<dbReference type="InterPro" id="IPR016181">
    <property type="entry name" value="Acyl_CoA_acyltransferase"/>
</dbReference>
<dbReference type="GO" id="GO:0016747">
    <property type="term" value="F:acyltransferase activity, transferring groups other than amino-acyl groups"/>
    <property type="evidence" value="ECO:0007669"/>
    <property type="project" value="InterPro"/>
</dbReference>
<gene>
    <name evidence="2" type="ORF">EI42_04553</name>
</gene>
<dbReference type="OrthoDB" id="423921at2"/>
<dbReference type="Gene3D" id="3.40.630.30">
    <property type="match status" value="1"/>
</dbReference>
<dbReference type="SUPFAM" id="SSF55729">
    <property type="entry name" value="Acyl-CoA N-acyltransferases (Nat)"/>
    <property type="match status" value="1"/>
</dbReference>
<dbReference type="RefSeq" id="WP_111324869.1">
    <property type="nucleotide sequence ID" value="NZ_BIFX01000001.1"/>
</dbReference>
<dbReference type="Proteomes" id="UP000248806">
    <property type="component" value="Unassembled WGS sequence"/>
</dbReference>
<name>A0A326U2L2_THEHA</name>
<keyword evidence="2" id="KW-0808">Transferase</keyword>
<feature type="domain" description="N-acetyltransferase" evidence="1">
    <location>
        <begin position="3"/>
        <end position="165"/>
    </location>
</feature>
<dbReference type="AlphaFoldDB" id="A0A326U2L2"/>